<evidence type="ECO:0000256" key="4">
    <source>
        <dbReference type="ARBA" id="ARBA00023136"/>
    </source>
</evidence>
<keyword evidence="3 5" id="KW-1133">Transmembrane helix</keyword>
<dbReference type="EMBL" id="AP026933">
    <property type="protein sequence ID" value="BDT04305.1"/>
    <property type="molecule type" value="Genomic_DNA"/>
</dbReference>
<feature type="transmembrane region" description="Helical" evidence="5">
    <location>
        <begin position="49"/>
        <end position="70"/>
    </location>
</feature>
<dbReference type="PANTHER" id="PTHR43027">
    <property type="entry name" value="DOXORUBICIN RESISTANCE ABC TRANSPORTER PERMEASE PROTEIN DRRC-RELATED"/>
    <property type="match status" value="1"/>
</dbReference>
<keyword evidence="2 5" id="KW-0812">Transmembrane</keyword>
<dbReference type="Pfam" id="PF01061">
    <property type="entry name" value="ABC2_membrane"/>
    <property type="match status" value="1"/>
</dbReference>
<evidence type="ECO:0000256" key="1">
    <source>
        <dbReference type="ARBA" id="ARBA00004141"/>
    </source>
</evidence>
<dbReference type="PANTHER" id="PTHR43027:SF2">
    <property type="entry name" value="TRANSPORT PERMEASE PROTEIN"/>
    <property type="match status" value="1"/>
</dbReference>
<accession>A0ABM8BWY2</accession>
<proteinExistence type="predicted"/>
<evidence type="ECO:0000256" key="5">
    <source>
        <dbReference type="SAM" id="Phobius"/>
    </source>
</evidence>
<dbReference type="EMBL" id="AP026933">
    <property type="protein sequence ID" value="BDT04354.1"/>
    <property type="molecule type" value="Genomic_DNA"/>
</dbReference>
<dbReference type="EMBL" id="AP026933">
    <property type="protein sequence ID" value="BDT04374.1"/>
    <property type="molecule type" value="Genomic_DNA"/>
</dbReference>
<gene>
    <name evidence="7" type="ORF">SHM_19510</name>
    <name evidence="8" type="ORF">SHM_20000</name>
    <name evidence="9" type="ORF">SHM_20200</name>
</gene>
<feature type="domain" description="ABC-2 type transporter transmembrane" evidence="6">
    <location>
        <begin position="11"/>
        <end position="206"/>
    </location>
</feature>
<protein>
    <recommendedName>
        <fullName evidence="6">ABC-2 type transporter transmembrane domain-containing protein</fullName>
    </recommendedName>
</protein>
<keyword evidence="4 5" id="KW-0472">Membrane</keyword>
<comment type="subcellular location">
    <subcellularLocation>
        <location evidence="1">Membrane</location>
        <topology evidence="1">Multi-pass membrane protein</topology>
    </subcellularLocation>
</comment>
<dbReference type="InterPro" id="IPR052902">
    <property type="entry name" value="ABC-2_transporter"/>
</dbReference>
<evidence type="ECO:0000313" key="8">
    <source>
        <dbReference type="EMBL" id="BDT04354.1"/>
    </source>
</evidence>
<evidence type="ECO:0000313" key="7">
    <source>
        <dbReference type="EMBL" id="BDT04305.1"/>
    </source>
</evidence>
<reference evidence="9 10" key="1">
    <citation type="journal article" date="2022" name="Front. Microbiol.">
        <title>Male-killing mechanisms vary between Spiroplasma species.</title>
        <authorList>
            <person name="Arai H."/>
            <person name="Inoue M."/>
            <person name="Kageyama D."/>
        </authorList>
    </citation>
    <scope>NUCLEOTIDE SEQUENCE [LARGE SCALE GENOMIC DNA]</scope>
    <source>
        <strain evidence="10">sHm</strain>
        <strain evidence="9">SHm</strain>
    </source>
</reference>
<evidence type="ECO:0000313" key="10">
    <source>
        <dbReference type="Proteomes" id="UP001163387"/>
    </source>
</evidence>
<feature type="transmembrane region" description="Helical" evidence="5">
    <location>
        <begin position="228"/>
        <end position="250"/>
    </location>
</feature>
<dbReference type="InterPro" id="IPR013525">
    <property type="entry name" value="ABC2_TM"/>
</dbReference>
<evidence type="ECO:0000313" key="9">
    <source>
        <dbReference type="EMBL" id="BDT04374.1"/>
    </source>
</evidence>
<evidence type="ECO:0000259" key="6">
    <source>
        <dbReference type="Pfam" id="PF01061"/>
    </source>
</evidence>
<feature type="transmembrane region" description="Helical" evidence="5">
    <location>
        <begin position="20"/>
        <end position="37"/>
    </location>
</feature>
<feature type="transmembrane region" description="Helical" evidence="5">
    <location>
        <begin position="159"/>
        <end position="179"/>
    </location>
</feature>
<dbReference type="Proteomes" id="UP001163387">
    <property type="component" value="Chromosome"/>
</dbReference>
<feature type="transmembrane region" description="Helical" evidence="5">
    <location>
        <begin position="129"/>
        <end position="152"/>
    </location>
</feature>
<evidence type="ECO:0000256" key="2">
    <source>
        <dbReference type="ARBA" id="ARBA00022692"/>
    </source>
</evidence>
<organism evidence="9 10">
    <name type="scientific">Spiroplasma ixodetis</name>
    <dbReference type="NCBI Taxonomy" id="2141"/>
    <lineage>
        <taxon>Bacteria</taxon>
        <taxon>Bacillati</taxon>
        <taxon>Mycoplasmatota</taxon>
        <taxon>Mollicutes</taxon>
        <taxon>Entomoplasmatales</taxon>
        <taxon>Spiroplasmataceae</taxon>
        <taxon>Spiroplasma</taxon>
    </lineage>
</organism>
<evidence type="ECO:0000256" key="3">
    <source>
        <dbReference type="ARBA" id="ARBA00022989"/>
    </source>
</evidence>
<sequence length="255" mass="28427">MLAMFQLLFGYFKKSFHSIFFGFIFPIIMLTILVAVLTPGNPNAAQTVLPGLVMSASPVLGIVTLSMTYSDFKQSIIIKRIGATPLKPWQFISSILIFHVILIFIGSFWTLGIGVALYHNQINWELINWGYILLAILLSSIMCSAVGIMVGILASDFKIANAFALLLYLPTSFLSGQYIPYVAIKGQPVLVIIAKIIPFSYPVSIMNRGWNNYGTPNDLINAALFDNYWIPILVSLLWIGALIFGAIMAYKYRRK</sequence>
<name>A0ABM8BWY2_9MOLU</name>
<keyword evidence="10" id="KW-1185">Reference proteome</keyword>
<feature type="transmembrane region" description="Helical" evidence="5">
    <location>
        <begin position="91"/>
        <end position="117"/>
    </location>
</feature>
<dbReference type="RefSeq" id="WP_281748151.1">
    <property type="nucleotide sequence ID" value="NZ_AP026933.1"/>
</dbReference>